<comment type="similarity">
    <text evidence="1 2">Belongs to the ArsC family.</text>
</comment>
<proteinExistence type="inferred from homology"/>
<dbReference type="GeneID" id="92829503"/>
<dbReference type="RefSeq" id="WP_002463618.1">
    <property type="nucleotide sequence ID" value="NZ_BAFF01000001.1"/>
</dbReference>
<dbReference type="SUPFAM" id="SSF52833">
    <property type="entry name" value="Thioredoxin-like"/>
    <property type="match status" value="1"/>
</dbReference>
<dbReference type="EMBL" id="BAFF01000001">
    <property type="protein sequence ID" value="GAB50854.1"/>
    <property type="molecule type" value="Genomic_DNA"/>
</dbReference>
<sequence>MVILHGIKNCDTIKKARRWLESHQIDYQFHDYRTDGINAEMMHKFTDELGWEALLNTRGTTWRKLDDARRNAVTDAQSAIALMLEMPAIIKRPLLCAPGKPMLLGFNESQYQQYFNEV</sequence>
<dbReference type="InterPro" id="IPR006504">
    <property type="entry name" value="Tscrpt_reg_Spx/MgsR"/>
</dbReference>
<dbReference type="NCBIfam" id="NF008107">
    <property type="entry name" value="PRK10853.1"/>
    <property type="match status" value="1"/>
</dbReference>
<dbReference type="PANTHER" id="PTHR30041:SF8">
    <property type="entry name" value="PROTEIN YFFB"/>
    <property type="match status" value="1"/>
</dbReference>
<dbReference type="PROSITE" id="PS51353">
    <property type="entry name" value="ARSC"/>
    <property type="match status" value="1"/>
</dbReference>
<evidence type="ECO:0000256" key="1">
    <source>
        <dbReference type="ARBA" id="ARBA00007198"/>
    </source>
</evidence>
<dbReference type="AlphaFoldDB" id="H5UY73"/>
<dbReference type="NCBIfam" id="TIGR01617">
    <property type="entry name" value="arsC_related"/>
    <property type="match status" value="1"/>
</dbReference>
<dbReference type="CDD" id="cd03035">
    <property type="entry name" value="ArsC_Yffb"/>
    <property type="match status" value="1"/>
</dbReference>
<evidence type="ECO:0000256" key="2">
    <source>
        <dbReference type="PROSITE-ProRule" id="PRU01282"/>
    </source>
</evidence>
<dbReference type="InterPro" id="IPR006660">
    <property type="entry name" value="Arsenate_reductase-like"/>
</dbReference>
<reference evidence="3 4" key="1">
    <citation type="submission" date="2012-02" db="EMBL/GenBank/DDBJ databases">
        <title>Whole genome shotgun sequence of Escherichia hermannii NBRC 105704.</title>
        <authorList>
            <person name="Yoshida I."/>
            <person name="Hosoyama A."/>
            <person name="Tsuchikane K."/>
            <person name="Katsumata H."/>
            <person name="Yamazaki S."/>
            <person name="Fujita N."/>
        </authorList>
    </citation>
    <scope>NUCLEOTIDE SEQUENCE [LARGE SCALE GENOMIC DNA]</scope>
    <source>
        <strain evidence="3 4">NBRC 105704</strain>
    </source>
</reference>
<dbReference type="PANTHER" id="PTHR30041">
    <property type="entry name" value="ARSENATE REDUCTASE"/>
    <property type="match status" value="1"/>
</dbReference>
<organism evidence="3 4">
    <name type="scientific">Atlantibacter hermannii NBRC 105704</name>
    <dbReference type="NCBI Taxonomy" id="1115512"/>
    <lineage>
        <taxon>Bacteria</taxon>
        <taxon>Pseudomonadati</taxon>
        <taxon>Pseudomonadota</taxon>
        <taxon>Gammaproteobacteria</taxon>
        <taxon>Enterobacterales</taxon>
        <taxon>Enterobacteriaceae</taxon>
        <taxon>Atlantibacter</taxon>
    </lineage>
</organism>
<keyword evidence="4" id="KW-1185">Reference proteome</keyword>
<dbReference type="Proteomes" id="UP000010297">
    <property type="component" value="Unassembled WGS sequence"/>
</dbReference>
<evidence type="ECO:0000313" key="3">
    <source>
        <dbReference type="EMBL" id="GAB50854.1"/>
    </source>
</evidence>
<dbReference type="InterPro" id="IPR036249">
    <property type="entry name" value="Thioredoxin-like_sf"/>
</dbReference>
<dbReference type="Gene3D" id="3.40.30.10">
    <property type="entry name" value="Glutaredoxin"/>
    <property type="match status" value="1"/>
</dbReference>
<gene>
    <name evidence="3" type="primary">yffB</name>
    <name evidence="3" type="ORF">EH105704_01_08660</name>
</gene>
<comment type="caution">
    <text evidence="3">The sequence shown here is derived from an EMBL/GenBank/DDBJ whole genome shotgun (WGS) entry which is preliminary data.</text>
</comment>
<name>H5UY73_ATLHE</name>
<evidence type="ECO:0008006" key="5">
    <source>
        <dbReference type="Google" id="ProtNLM"/>
    </source>
</evidence>
<dbReference type="eggNOG" id="COG1393">
    <property type="taxonomic scope" value="Bacteria"/>
</dbReference>
<evidence type="ECO:0000313" key="4">
    <source>
        <dbReference type="Proteomes" id="UP000010297"/>
    </source>
</evidence>
<dbReference type="Pfam" id="PF03960">
    <property type="entry name" value="ArsC"/>
    <property type="match status" value="1"/>
</dbReference>
<accession>H5UY73</accession>
<protein>
    <recommendedName>
        <fullName evidence="5">ArsC family reductase</fullName>
    </recommendedName>
</protein>